<dbReference type="PANTHER" id="PTHR39327">
    <property type="match status" value="1"/>
</dbReference>
<dbReference type="InterPro" id="IPR010319">
    <property type="entry name" value="Transglutaminase-like_Cys_pept"/>
</dbReference>
<dbReference type="EMBL" id="JACIEH010000001">
    <property type="protein sequence ID" value="MBB4098229.1"/>
    <property type="molecule type" value="Genomic_DNA"/>
</dbReference>
<feature type="chain" id="PRO_5030702329" evidence="1">
    <location>
        <begin position="27"/>
        <end position="320"/>
    </location>
</feature>
<dbReference type="PANTHER" id="PTHR39327:SF1">
    <property type="entry name" value="BLR5470 PROTEIN"/>
    <property type="match status" value="1"/>
</dbReference>
<name>A0A7W6NX60_9SPHN</name>
<accession>A0A7W6NX60</accession>
<reference evidence="2 3" key="1">
    <citation type="submission" date="2020-08" db="EMBL/GenBank/DDBJ databases">
        <title>Genomic Encyclopedia of Type Strains, Phase IV (KMG-IV): sequencing the most valuable type-strain genomes for metagenomic binning, comparative biology and taxonomic classification.</title>
        <authorList>
            <person name="Goeker M."/>
        </authorList>
    </citation>
    <scope>NUCLEOTIDE SEQUENCE [LARGE SCALE GENOMIC DNA]</scope>
    <source>
        <strain evidence="2 3">DSM 101806</strain>
    </source>
</reference>
<gene>
    <name evidence="2" type="ORF">GGR46_001762</name>
</gene>
<comment type="caution">
    <text evidence="2">The sequence shown here is derived from an EMBL/GenBank/DDBJ whole genome shotgun (WGS) entry which is preliminary data.</text>
</comment>
<dbReference type="Gene3D" id="3.10.620.30">
    <property type="match status" value="1"/>
</dbReference>
<evidence type="ECO:0000313" key="2">
    <source>
        <dbReference type="EMBL" id="MBB4098229.1"/>
    </source>
</evidence>
<protein>
    <submittedName>
        <fullName evidence="2">Putative transglutaminase-like cysteine proteinase</fullName>
    </submittedName>
</protein>
<dbReference type="AlphaFoldDB" id="A0A7W6NX60"/>
<dbReference type="Pfam" id="PF06035">
    <property type="entry name" value="Peptidase_C93"/>
    <property type="match status" value="1"/>
</dbReference>
<dbReference type="Proteomes" id="UP000557392">
    <property type="component" value="Unassembled WGS sequence"/>
</dbReference>
<dbReference type="RefSeq" id="WP_183996507.1">
    <property type="nucleotide sequence ID" value="NZ_JACIEH010000001.1"/>
</dbReference>
<feature type="signal peptide" evidence="1">
    <location>
        <begin position="1"/>
        <end position="26"/>
    </location>
</feature>
<proteinExistence type="predicted"/>
<evidence type="ECO:0000256" key="1">
    <source>
        <dbReference type="SAM" id="SignalP"/>
    </source>
</evidence>
<evidence type="ECO:0000313" key="3">
    <source>
        <dbReference type="Proteomes" id="UP000557392"/>
    </source>
</evidence>
<organism evidence="2 3">
    <name type="scientific">Sphingomonas kyeonggiensis</name>
    <dbReference type="NCBI Taxonomy" id="1268553"/>
    <lineage>
        <taxon>Bacteria</taxon>
        <taxon>Pseudomonadati</taxon>
        <taxon>Pseudomonadota</taxon>
        <taxon>Alphaproteobacteria</taxon>
        <taxon>Sphingomonadales</taxon>
        <taxon>Sphingomonadaceae</taxon>
        <taxon>Sphingomonas</taxon>
    </lineage>
</organism>
<sequence length="320" mass="34587">MRRVSSTRLALAWAALASGQSPSAFAADAPESRERAELALRLADAPRWTDVLAREAAAPARLPLYCKMPADELPAECGVQGWRAAFVGLRRLSATDQIAGVQAVVNKLPYVSDLANWGMADRWETPTEMFARGGDCEDFALTKYFALRDLGLPEATMRIAVVWDNQDAEQHAVLFAEAGGSSWVLDNKFAAPVPATDLVTRYRVIWSVNRDGARLAAADTSTGEGPHLRVARGGRMLVLRTRPVRRETILPAGGPRAELAVARPQLPAGIAHLGAALLPVQVAPQRVGSASKNREDVVRNELILAGEIAVRHTAEMQFIS</sequence>
<keyword evidence="1" id="KW-0732">Signal</keyword>
<keyword evidence="3" id="KW-1185">Reference proteome</keyword>